<evidence type="ECO:0000256" key="1">
    <source>
        <dbReference type="SAM" id="Coils"/>
    </source>
</evidence>
<evidence type="ECO:0000313" key="3">
    <source>
        <dbReference type="Proteomes" id="UP000253472"/>
    </source>
</evidence>
<feature type="coiled-coil region" evidence="1">
    <location>
        <begin position="349"/>
        <end position="506"/>
    </location>
</feature>
<organism evidence="2 3">
    <name type="scientific">Candida viswanathii</name>
    <dbReference type="NCBI Taxonomy" id="5486"/>
    <lineage>
        <taxon>Eukaryota</taxon>
        <taxon>Fungi</taxon>
        <taxon>Dikarya</taxon>
        <taxon>Ascomycota</taxon>
        <taxon>Saccharomycotina</taxon>
        <taxon>Pichiomycetes</taxon>
        <taxon>Debaryomycetaceae</taxon>
        <taxon>Candida/Lodderomyces clade</taxon>
        <taxon>Candida</taxon>
    </lineage>
</organism>
<name>A0A367XRM9_9ASCO</name>
<comment type="caution">
    <text evidence="2">The sequence shown here is derived from an EMBL/GenBank/DDBJ whole genome shotgun (WGS) entry which is preliminary data.</text>
</comment>
<dbReference type="AlphaFoldDB" id="A0A367XRM9"/>
<dbReference type="EMBL" id="QLNQ01000029">
    <property type="protein sequence ID" value="RCK56267.1"/>
    <property type="molecule type" value="Genomic_DNA"/>
</dbReference>
<proteinExistence type="predicted"/>
<protein>
    <submittedName>
        <fullName evidence="2">Uncharacterized protein</fullName>
    </submittedName>
</protein>
<sequence>MQVHTPVTSFENLSGRSFSDLLGQLEAASFSSEKQLEEKRRKLKDTKVTDLSGTVESIHTELATLREQKNYLEKTCDKNGDELAHYKKKINDLVRSTESLRLSLKAIKSQVHTQAQVQDAELLQKALQIDQLSGMLSEEKLKLSDLLKKLTSKSEWEAQAAAEHAKLGSIFEKKLGDVQSALQMVTSESHELITGLEACICSKNEYVVDTLKEIFANGVSAEGTKLMNALESGRETGVSRVVSELHEVANKIEHQLCESEGRIVTSNQQSASDILRVLEEQGKEKAAYGLQVNQLRARIVELEECIREKSAEISMEKEKRDDVAGKLQEEIHQLQLALLKHETSTEMLERELKDKSAALEKQNAVLESMKSTSLEKERISLQEVSQAHAILEEREQSYTALRGKSMLLEKDVSNLQSACDEMKQSIESKTKRIEELEREKRECGADLEELIRRELSLAMQLEKREQNVVKLETKLRDAENVHSREIDQLQKVLQLEREKVGKLEKQIES</sequence>
<reference evidence="2 3" key="1">
    <citation type="submission" date="2018-06" db="EMBL/GenBank/DDBJ databases">
        <title>Whole genome sequencing of Candida tropicalis (genome annotated by CSBL at Korea University).</title>
        <authorList>
            <person name="Ahn J."/>
        </authorList>
    </citation>
    <scope>NUCLEOTIDE SEQUENCE [LARGE SCALE GENOMIC DNA]</scope>
    <source>
        <strain evidence="2 3">ATCC 20962</strain>
    </source>
</reference>
<dbReference type="STRING" id="5486.A0A367XRM9"/>
<keyword evidence="1" id="KW-0175">Coiled coil</keyword>
<accession>A0A367XRM9</accession>
<gene>
    <name evidence="2" type="ORF">Cantr_05713</name>
</gene>
<keyword evidence="3" id="KW-1185">Reference proteome</keyword>
<evidence type="ECO:0000313" key="2">
    <source>
        <dbReference type="EMBL" id="RCK56267.1"/>
    </source>
</evidence>
<dbReference type="Proteomes" id="UP000253472">
    <property type="component" value="Unassembled WGS sequence"/>
</dbReference>
<dbReference type="OrthoDB" id="4026829at2759"/>